<accession>A0A8I0EUI0</accession>
<dbReference type="GO" id="GO:0006107">
    <property type="term" value="P:oxaloacetate metabolic process"/>
    <property type="evidence" value="ECO:0007669"/>
    <property type="project" value="TreeGrafter"/>
</dbReference>
<dbReference type="SUPFAM" id="SSF51621">
    <property type="entry name" value="Phosphoenolpyruvate/pyruvate domain"/>
    <property type="match status" value="1"/>
</dbReference>
<dbReference type="GO" id="GO:0000287">
    <property type="term" value="F:magnesium ion binding"/>
    <property type="evidence" value="ECO:0007669"/>
    <property type="project" value="TreeGrafter"/>
</dbReference>
<dbReference type="InterPro" id="IPR005000">
    <property type="entry name" value="Aldolase/citrate-lyase_domain"/>
</dbReference>
<dbReference type="AlphaFoldDB" id="A0A8I0EUI0"/>
<evidence type="ECO:0000313" key="8">
    <source>
        <dbReference type="Proteomes" id="UP000620591"/>
    </source>
</evidence>
<protein>
    <submittedName>
        <fullName evidence="7">CoA ester lyase</fullName>
    </submittedName>
</protein>
<proteinExistence type="predicted"/>
<dbReference type="InterPro" id="IPR040442">
    <property type="entry name" value="Pyrv_kinase-like_dom_sf"/>
</dbReference>
<dbReference type="EMBL" id="JACTVM010000002">
    <property type="protein sequence ID" value="MBC9226470.1"/>
    <property type="molecule type" value="Genomic_DNA"/>
</dbReference>
<evidence type="ECO:0000256" key="2">
    <source>
        <dbReference type="ARBA" id="ARBA00022723"/>
    </source>
</evidence>
<dbReference type="InterPro" id="IPR011206">
    <property type="entry name" value="Citrate_lyase_beta/mcl1/mcl2"/>
</dbReference>
<comment type="caution">
    <text evidence="7">The sequence shown here is derived from an EMBL/GenBank/DDBJ whole genome shotgun (WGS) entry which is preliminary data.</text>
</comment>
<comment type="cofactor">
    <cofactor evidence="1">
        <name>Mg(2+)</name>
        <dbReference type="ChEBI" id="CHEBI:18420"/>
    </cofactor>
</comment>
<keyword evidence="7" id="KW-0456">Lyase</keyword>
<keyword evidence="2 5" id="KW-0479">Metal-binding</keyword>
<reference evidence="7" key="1">
    <citation type="submission" date="2020-09" db="EMBL/GenBank/DDBJ databases">
        <title>Novel species in genus Aeromicrobium.</title>
        <authorList>
            <person name="Zhang G."/>
        </authorList>
    </citation>
    <scope>NUCLEOTIDE SEQUENCE</scope>
    <source>
        <strain evidence="7">Zg-636</strain>
    </source>
</reference>
<evidence type="ECO:0000256" key="1">
    <source>
        <dbReference type="ARBA" id="ARBA00001946"/>
    </source>
</evidence>
<feature type="binding site" evidence="4">
    <location>
        <position position="130"/>
    </location>
    <ligand>
        <name>substrate</name>
    </ligand>
</feature>
<feature type="binding site" evidence="5">
    <location>
        <position position="130"/>
    </location>
    <ligand>
        <name>Mg(2+)</name>
        <dbReference type="ChEBI" id="CHEBI:18420"/>
    </ligand>
</feature>
<keyword evidence="3 5" id="KW-0460">Magnesium</keyword>
<feature type="binding site" evidence="4">
    <location>
        <position position="67"/>
    </location>
    <ligand>
        <name>substrate</name>
    </ligand>
</feature>
<evidence type="ECO:0000256" key="4">
    <source>
        <dbReference type="PIRSR" id="PIRSR015582-1"/>
    </source>
</evidence>
<feature type="binding site" evidence="5">
    <location>
        <position position="157"/>
    </location>
    <ligand>
        <name>Mg(2+)</name>
        <dbReference type="ChEBI" id="CHEBI:18420"/>
    </ligand>
</feature>
<gene>
    <name evidence="7" type="ORF">IBG24_09090</name>
</gene>
<dbReference type="Proteomes" id="UP000620591">
    <property type="component" value="Unassembled WGS sequence"/>
</dbReference>
<dbReference type="Pfam" id="PF03328">
    <property type="entry name" value="HpcH_HpaI"/>
    <property type="match status" value="1"/>
</dbReference>
<feature type="domain" description="HpcH/HpaI aldolase/citrate lyase" evidence="6">
    <location>
        <begin position="9"/>
        <end position="222"/>
    </location>
</feature>
<dbReference type="RefSeq" id="WP_187769319.1">
    <property type="nucleotide sequence ID" value="NZ_JACTVM010000002.1"/>
</dbReference>
<evidence type="ECO:0000259" key="6">
    <source>
        <dbReference type="Pfam" id="PF03328"/>
    </source>
</evidence>
<organism evidence="7 8">
    <name type="scientific">Aeromicrobium senzhongii</name>
    <dbReference type="NCBI Taxonomy" id="2663859"/>
    <lineage>
        <taxon>Bacteria</taxon>
        <taxon>Bacillati</taxon>
        <taxon>Actinomycetota</taxon>
        <taxon>Actinomycetes</taxon>
        <taxon>Propionibacteriales</taxon>
        <taxon>Nocardioidaceae</taxon>
        <taxon>Aeromicrobium</taxon>
    </lineage>
</organism>
<evidence type="ECO:0000256" key="5">
    <source>
        <dbReference type="PIRSR" id="PIRSR015582-2"/>
    </source>
</evidence>
<dbReference type="InterPro" id="IPR015813">
    <property type="entry name" value="Pyrv/PenolPyrv_kinase-like_dom"/>
</dbReference>
<evidence type="ECO:0000313" key="7">
    <source>
        <dbReference type="EMBL" id="MBC9226470.1"/>
    </source>
</evidence>
<dbReference type="PIRSF" id="PIRSF015582">
    <property type="entry name" value="Cit_lyase_B"/>
    <property type="match status" value="1"/>
</dbReference>
<sequence>MSAGRGPRRAVLCVPATEPRKIAKAYAAPADEVVVDLEDAVSVDQKGAARAEIARLGIREHGLLAVRVNAVGTPWHEADVESCVTNPAIGSIVVPKAEDPEAIRALARSLGDLEERHGRGEPLLIQELLESPAGVHRAVDLAVATERVCALILGYADLSASMGRRVESSWQFAQDALLLAAGIAGVQAIDGPALTIAADAALEEAVLLAEGLGFDGKWVIHPAQVSTVQHGFTPTTQEREEATEILTAMQAATDEGRGAVQWRGRMLDEAVAVRARRILGRGDQAGGTA</sequence>
<dbReference type="GO" id="GO:0016829">
    <property type="term" value="F:lyase activity"/>
    <property type="evidence" value="ECO:0007669"/>
    <property type="project" value="UniProtKB-KW"/>
</dbReference>
<dbReference type="PANTHER" id="PTHR32308:SF10">
    <property type="entry name" value="CITRATE LYASE SUBUNIT BETA"/>
    <property type="match status" value="1"/>
</dbReference>
<name>A0A8I0EUI0_9ACTN</name>
<evidence type="ECO:0000256" key="3">
    <source>
        <dbReference type="ARBA" id="ARBA00022842"/>
    </source>
</evidence>
<dbReference type="PANTHER" id="PTHR32308">
    <property type="entry name" value="LYASE BETA SUBUNIT, PUTATIVE (AFU_ORTHOLOGUE AFUA_4G13030)-RELATED"/>
    <property type="match status" value="1"/>
</dbReference>
<dbReference type="Gene3D" id="3.20.20.60">
    <property type="entry name" value="Phosphoenolpyruvate-binding domains"/>
    <property type="match status" value="1"/>
</dbReference>